<proteinExistence type="predicted"/>
<name>A0A9P6FLX3_9FUNG</name>
<keyword evidence="1" id="KW-0175">Coiled coil</keyword>
<feature type="non-terminal residue" evidence="2">
    <location>
        <position position="327"/>
    </location>
</feature>
<gene>
    <name evidence="2" type="ORF">BGW38_007294</name>
</gene>
<organism evidence="2 3">
    <name type="scientific">Lunasporangiospora selenospora</name>
    <dbReference type="NCBI Taxonomy" id="979761"/>
    <lineage>
        <taxon>Eukaryota</taxon>
        <taxon>Fungi</taxon>
        <taxon>Fungi incertae sedis</taxon>
        <taxon>Mucoromycota</taxon>
        <taxon>Mortierellomycotina</taxon>
        <taxon>Mortierellomycetes</taxon>
        <taxon>Mortierellales</taxon>
        <taxon>Mortierellaceae</taxon>
        <taxon>Lunasporangiospora</taxon>
    </lineage>
</organism>
<sequence length="327" mass="37744">MPVSPQDVNDMEVDEHRDYTVRGGTTMENYIPASDPEDLELEEIDVGEEVVLLKKQLQDLAQHKAQVSANANRATGARKLKLLQLAENTRYEYESTQRLLQDMEADLKRLEPTKQEVKKNTVAVLDTIPKHVIRYDGKRQTARAFLSQFRRLLTAHLGAERFEQQCERLMVLCIDEEHYAIQFQEGLKPFPAESRGWTICQQVFINACLTQAQRDEEVERLTRIGMFELETYQNFAIRIERDLHVYGVKDDNDLILNQLEKSIGTMTYNQMLTNHRFTNPMARSFTKLSDFLTECKMLKGPEGADVTKVYLDAPTVEKHLSASRNKT</sequence>
<dbReference type="AlphaFoldDB" id="A0A9P6FLX3"/>
<protein>
    <submittedName>
        <fullName evidence="2">Uncharacterized protein</fullName>
    </submittedName>
</protein>
<evidence type="ECO:0000313" key="2">
    <source>
        <dbReference type="EMBL" id="KAF9577471.1"/>
    </source>
</evidence>
<dbReference type="Proteomes" id="UP000780801">
    <property type="component" value="Unassembled WGS sequence"/>
</dbReference>
<evidence type="ECO:0000313" key="3">
    <source>
        <dbReference type="Proteomes" id="UP000780801"/>
    </source>
</evidence>
<feature type="coiled-coil region" evidence="1">
    <location>
        <begin position="86"/>
        <end position="120"/>
    </location>
</feature>
<accession>A0A9P6FLX3</accession>
<evidence type="ECO:0000256" key="1">
    <source>
        <dbReference type="SAM" id="Coils"/>
    </source>
</evidence>
<keyword evidence="3" id="KW-1185">Reference proteome</keyword>
<reference evidence="2" key="1">
    <citation type="journal article" date="2020" name="Fungal Divers.">
        <title>Resolving the Mortierellaceae phylogeny through synthesis of multi-gene phylogenetics and phylogenomics.</title>
        <authorList>
            <person name="Vandepol N."/>
            <person name="Liber J."/>
            <person name="Desiro A."/>
            <person name="Na H."/>
            <person name="Kennedy M."/>
            <person name="Barry K."/>
            <person name="Grigoriev I.V."/>
            <person name="Miller A.N."/>
            <person name="O'Donnell K."/>
            <person name="Stajich J.E."/>
            <person name="Bonito G."/>
        </authorList>
    </citation>
    <scope>NUCLEOTIDE SEQUENCE</scope>
    <source>
        <strain evidence="2">KOD1015</strain>
    </source>
</reference>
<comment type="caution">
    <text evidence="2">The sequence shown here is derived from an EMBL/GenBank/DDBJ whole genome shotgun (WGS) entry which is preliminary data.</text>
</comment>
<dbReference type="EMBL" id="JAABOA010004788">
    <property type="protein sequence ID" value="KAF9577471.1"/>
    <property type="molecule type" value="Genomic_DNA"/>
</dbReference>
<dbReference type="OrthoDB" id="2448060at2759"/>